<dbReference type="AlphaFoldDB" id="A0A644ZH97"/>
<evidence type="ECO:0000313" key="2">
    <source>
        <dbReference type="EMBL" id="MPM40272.1"/>
    </source>
</evidence>
<name>A0A644ZH97_9ZZZZ</name>
<dbReference type="PANTHER" id="PTHR11735:SF11">
    <property type="entry name" value="TRNA THREONYLCARBAMOYLADENOSINE BIOSYNTHESIS PROTEIN TSAB"/>
    <property type="match status" value="1"/>
</dbReference>
<dbReference type="GO" id="GO:0005829">
    <property type="term" value="C:cytosol"/>
    <property type="evidence" value="ECO:0007669"/>
    <property type="project" value="TreeGrafter"/>
</dbReference>
<protein>
    <submittedName>
        <fullName evidence="2">tRNA threonylcarbamoyladenosine biosynthesis protein TsaB</fullName>
    </submittedName>
</protein>
<reference evidence="2" key="1">
    <citation type="submission" date="2019-08" db="EMBL/GenBank/DDBJ databases">
        <authorList>
            <person name="Kucharzyk K."/>
            <person name="Murdoch R.W."/>
            <person name="Higgins S."/>
            <person name="Loffler F."/>
        </authorList>
    </citation>
    <scope>NUCLEOTIDE SEQUENCE</scope>
</reference>
<organism evidence="2">
    <name type="scientific">bioreactor metagenome</name>
    <dbReference type="NCBI Taxonomy" id="1076179"/>
    <lineage>
        <taxon>unclassified sequences</taxon>
        <taxon>metagenomes</taxon>
        <taxon>ecological metagenomes</taxon>
    </lineage>
</organism>
<dbReference type="EMBL" id="VSSQ01008940">
    <property type="protein sequence ID" value="MPM40272.1"/>
    <property type="molecule type" value="Genomic_DNA"/>
</dbReference>
<gene>
    <name evidence="2" type="primary">tsaB_16</name>
    <name evidence="2" type="ORF">SDC9_86912</name>
</gene>
<dbReference type="CDD" id="cd24032">
    <property type="entry name" value="ASKHA_NBD_TsaB"/>
    <property type="match status" value="1"/>
</dbReference>
<dbReference type="InterPro" id="IPR000905">
    <property type="entry name" value="Gcp-like_dom"/>
</dbReference>
<sequence length="235" mass="25763">MKILAFDSTSKSAACGIWEDGKIRRTSFINDGFTHSVNLLPMVEDCLRAEGLTHDDIDLYGVTVGPGSFTGVRIGIATIKGMAFVKEKECIAVSTLFALAHNLAGYEGIIACPVMDARRNQVYNALFEVNDHQIIRLCEDRAIGISELLEELKNSKKKVILVGDGAKLCYNSVKEDQNISICEENELYLHGEGLLKAAVTCLKTSGSVEHALLNPVYLRLSQAEREQNAKTEGLK</sequence>
<dbReference type="InterPro" id="IPR043129">
    <property type="entry name" value="ATPase_NBD"/>
</dbReference>
<dbReference type="Pfam" id="PF00814">
    <property type="entry name" value="TsaD"/>
    <property type="match status" value="1"/>
</dbReference>
<accession>A0A644ZH97</accession>
<dbReference type="SUPFAM" id="SSF53067">
    <property type="entry name" value="Actin-like ATPase domain"/>
    <property type="match status" value="2"/>
</dbReference>
<comment type="caution">
    <text evidence="2">The sequence shown here is derived from an EMBL/GenBank/DDBJ whole genome shotgun (WGS) entry which is preliminary data.</text>
</comment>
<feature type="domain" description="Gcp-like" evidence="1">
    <location>
        <begin position="35"/>
        <end position="172"/>
    </location>
</feature>
<dbReference type="NCBIfam" id="TIGR03725">
    <property type="entry name" value="T6A_YeaZ"/>
    <property type="match status" value="1"/>
</dbReference>
<proteinExistence type="predicted"/>
<dbReference type="InterPro" id="IPR022496">
    <property type="entry name" value="T6A_TsaB"/>
</dbReference>
<dbReference type="PANTHER" id="PTHR11735">
    <property type="entry name" value="TRNA N6-ADENOSINE THREONYLCARBAMOYLTRANSFERASE"/>
    <property type="match status" value="1"/>
</dbReference>
<dbReference type="GO" id="GO:0002949">
    <property type="term" value="P:tRNA threonylcarbamoyladenosine modification"/>
    <property type="evidence" value="ECO:0007669"/>
    <property type="project" value="InterPro"/>
</dbReference>
<evidence type="ECO:0000259" key="1">
    <source>
        <dbReference type="Pfam" id="PF00814"/>
    </source>
</evidence>
<dbReference type="Gene3D" id="3.30.420.40">
    <property type="match status" value="2"/>
</dbReference>